<dbReference type="InterPro" id="IPR011009">
    <property type="entry name" value="Kinase-like_dom_sf"/>
</dbReference>
<dbReference type="AlphaFoldDB" id="A0A2A9FIR2"/>
<evidence type="ECO:0000313" key="2">
    <source>
        <dbReference type="EMBL" id="PFG50462.1"/>
    </source>
</evidence>
<dbReference type="Gene3D" id="3.90.1200.10">
    <property type="match status" value="1"/>
</dbReference>
<dbReference type="InterPro" id="IPR002575">
    <property type="entry name" value="Aminoglycoside_PTrfase"/>
</dbReference>
<dbReference type="Proteomes" id="UP000243542">
    <property type="component" value="Unassembled WGS sequence"/>
</dbReference>
<dbReference type="Pfam" id="PF01636">
    <property type="entry name" value="APH"/>
    <property type="match status" value="1"/>
</dbReference>
<proteinExistence type="predicted"/>
<feature type="domain" description="Aminoglycoside phosphotransferase" evidence="1">
    <location>
        <begin position="60"/>
        <end position="260"/>
    </location>
</feature>
<dbReference type="GO" id="GO:0016740">
    <property type="term" value="F:transferase activity"/>
    <property type="evidence" value="ECO:0007669"/>
    <property type="project" value="UniProtKB-KW"/>
</dbReference>
<gene>
    <name evidence="2" type="ORF">ATK36_5698</name>
</gene>
<reference evidence="2 3" key="1">
    <citation type="submission" date="2017-10" db="EMBL/GenBank/DDBJ databases">
        <title>Sequencing the genomes of 1000 actinobacteria strains.</title>
        <authorList>
            <person name="Klenk H.-P."/>
        </authorList>
    </citation>
    <scope>NUCLEOTIDE SEQUENCE [LARGE SCALE GENOMIC DNA]</scope>
    <source>
        <strain evidence="2 3">DSM 46092</strain>
    </source>
</reference>
<organism evidence="2 3">
    <name type="scientific">Amycolatopsis sulphurea</name>
    <dbReference type="NCBI Taxonomy" id="76022"/>
    <lineage>
        <taxon>Bacteria</taxon>
        <taxon>Bacillati</taxon>
        <taxon>Actinomycetota</taxon>
        <taxon>Actinomycetes</taxon>
        <taxon>Pseudonocardiales</taxon>
        <taxon>Pseudonocardiaceae</taxon>
        <taxon>Amycolatopsis</taxon>
    </lineage>
</organism>
<comment type="caution">
    <text evidence="2">The sequence shown here is derived from an EMBL/GenBank/DDBJ whole genome shotgun (WGS) entry which is preliminary data.</text>
</comment>
<sequence length="317" mass="34798">MSPSCDRISLYWPFRGPETIDDVTANLTTADGVLSAAARIAGLDVTGADLIRDGSNVMYRLPGGVVARIGRPGSQDTAEREVLVSRWLTISGLPVVQALANVPQPVVIGGRPVTWWKLLPAHRPATPAELGAVLRSFHELPAPEELKLPEHDPFAHLDQRITDAPGVDDGDRAWLRGHLAQLRQRYRDLIAPGPDGVIHGDAWQGNVAVPDSGPPILLDLEMVSLGRREWDLIQIAVDYTDFARISPEEYRSLVTAYGGYDVTTAPGYLTFADIQELRWVCFALSKADARQDAADQARHRIACLRGDLPRPWSWDAI</sequence>
<keyword evidence="2" id="KW-0808">Transferase</keyword>
<accession>A0A2A9FIR2</accession>
<protein>
    <submittedName>
        <fullName evidence="2">Phosphotransferase family enzyme</fullName>
    </submittedName>
</protein>
<evidence type="ECO:0000259" key="1">
    <source>
        <dbReference type="Pfam" id="PF01636"/>
    </source>
</evidence>
<keyword evidence="3" id="KW-1185">Reference proteome</keyword>
<evidence type="ECO:0000313" key="3">
    <source>
        <dbReference type="Proteomes" id="UP000243542"/>
    </source>
</evidence>
<dbReference type="SUPFAM" id="SSF56112">
    <property type="entry name" value="Protein kinase-like (PK-like)"/>
    <property type="match status" value="1"/>
</dbReference>
<name>A0A2A9FIR2_9PSEU</name>
<dbReference type="EMBL" id="PDJK01000002">
    <property type="protein sequence ID" value="PFG50462.1"/>
    <property type="molecule type" value="Genomic_DNA"/>
</dbReference>